<dbReference type="OrthoDB" id="2274644at2759"/>
<dbReference type="PANTHER" id="PTHR12271">
    <property type="entry name" value="POLY A POLYMERASE CID PAP -RELATED"/>
    <property type="match status" value="1"/>
</dbReference>
<comment type="caution">
    <text evidence="3">The sequence shown here is derived from an EMBL/GenBank/DDBJ whole genome shotgun (WGS) entry which is preliminary data.</text>
</comment>
<dbReference type="GO" id="GO:0031123">
    <property type="term" value="P:RNA 3'-end processing"/>
    <property type="evidence" value="ECO:0007669"/>
    <property type="project" value="TreeGrafter"/>
</dbReference>
<dbReference type="EMBL" id="CM029045">
    <property type="protein sequence ID" value="KAG2601898.1"/>
    <property type="molecule type" value="Genomic_DNA"/>
</dbReference>
<dbReference type="Gene3D" id="3.30.460.10">
    <property type="entry name" value="Beta Polymerase, domain 2"/>
    <property type="match status" value="1"/>
</dbReference>
<dbReference type="Proteomes" id="UP000823388">
    <property type="component" value="Chromosome 5K"/>
</dbReference>
<dbReference type="Gene3D" id="1.10.1410.10">
    <property type="match status" value="2"/>
</dbReference>
<dbReference type="SUPFAM" id="SSF81631">
    <property type="entry name" value="PAP/OAS1 substrate-binding domain"/>
    <property type="match status" value="1"/>
</dbReference>
<dbReference type="InterPro" id="IPR054708">
    <property type="entry name" value="MTPAP-like_central"/>
</dbReference>
<proteinExistence type="predicted"/>
<feature type="compositionally biased region" description="Basic and acidic residues" evidence="1">
    <location>
        <begin position="469"/>
        <end position="484"/>
    </location>
</feature>
<keyword evidence="4" id="KW-1185">Reference proteome</keyword>
<accession>A0A8T0SX64</accession>
<feature type="compositionally biased region" description="Low complexity" evidence="1">
    <location>
        <begin position="369"/>
        <end position="383"/>
    </location>
</feature>
<dbReference type="GO" id="GO:0050265">
    <property type="term" value="F:RNA uridylyltransferase activity"/>
    <property type="evidence" value="ECO:0007669"/>
    <property type="project" value="TreeGrafter"/>
</dbReference>
<organism evidence="3 4">
    <name type="scientific">Panicum virgatum</name>
    <name type="common">Blackwell switchgrass</name>
    <dbReference type="NCBI Taxonomy" id="38727"/>
    <lineage>
        <taxon>Eukaryota</taxon>
        <taxon>Viridiplantae</taxon>
        <taxon>Streptophyta</taxon>
        <taxon>Embryophyta</taxon>
        <taxon>Tracheophyta</taxon>
        <taxon>Spermatophyta</taxon>
        <taxon>Magnoliopsida</taxon>
        <taxon>Liliopsida</taxon>
        <taxon>Poales</taxon>
        <taxon>Poaceae</taxon>
        <taxon>PACMAD clade</taxon>
        <taxon>Panicoideae</taxon>
        <taxon>Panicodae</taxon>
        <taxon>Paniceae</taxon>
        <taxon>Panicinae</taxon>
        <taxon>Panicum</taxon>
        <taxon>Panicum sect. Hiantes</taxon>
    </lineage>
</organism>
<feature type="domain" description="Poly(A) RNA polymerase mitochondrial-like central palm" evidence="2">
    <location>
        <begin position="18"/>
        <end position="153"/>
    </location>
</feature>
<feature type="compositionally biased region" description="Polar residues" evidence="1">
    <location>
        <begin position="442"/>
        <end position="455"/>
    </location>
</feature>
<evidence type="ECO:0000256" key="1">
    <source>
        <dbReference type="SAM" id="MobiDB-lite"/>
    </source>
</evidence>
<gene>
    <name evidence="3" type="ORF">PVAP13_5KG625500</name>
</gene>
<feature type="compositionally biased region" description="Polar residues" evidence="1">
    <location>
        <begin position="489"/>
        <end position="499"/>
    </location>
</feature>
<evidence type="ECO:0000313" key="4">
    <source>
        <dbReference type="Proteomes" id="UP000823388"/>
    </source>
</evidence>
<dbReference type="SUPFAM" id="SSF81301">
    <property type="entry name" value="Nucleotidyltransferase"/>
    <property type="match status" value="1"/>
</dbReference>
<protein>
    <recommendedName>
        <fullName evidence="2">Poly(A) RNA polymerase mitochondrial-like central palm domain-containing protein</fullName>
    </recommendedName>
</protein>
<name>A0A8T0SX64_PANVG</name>
<dbReference type="PANTHER" id="PTHR12271:SF123">
    <property type="entry name" value="PROTEIN HESO1"/>
    <property type="match status" value="1"/>
</dbReference>
<dbReference type="CDD" id="cd05402">
    <property type="entry name" value="NT_PAP_TUTase"/>
    <property type="match status" value="1"/>
</dbReference>
<feature type="region of interest" description="Disordered" evidence="1">
    <location>
        <begin position="441"/>
        <end position="499"/>
    </location>
</feature>
<reference evidence="3" key="1">
    <citation type="submission" date="2020-05" db="EMBL/GenBank/DDBJ databases">
        <title>WGS assembly of Panicum virgatum.</title>
        <authorList>
            <person name="Lovell J.T."/>
            <person name="Jenkins J."/>
            <person name="Shu S."/>
            <person name="Juenger T.E."/>
            <person name="Schmutz J."/>
        </authorList>
    </citation>
    <scope>NUCLEOTIDE SEQUENCE</scope>
    <source>
        <strain evidence="3">AP13</strain>
    </source>
</reference>
<feature type="region of interest" description="Disordered" evidence="1">
    <location>
        <begin position="365"/>
        <end position="391"/>
    </location>
</feature>
<dbReference type="Pfam" id="PF22600">
    <property type="entry name" value="MTPAP-like_central"/>
    <property type="match status" value="1"/>
</dbReference>
<evidence type="ECO:0000259" key="2">
    <source>
        <dbReference type="Pfam" id="PF22600"/>
    </source>
</evidence>
<dbReference type="AlphaFoldDB" id="A0A8T0SX64"/>
<sequence>MQVFSMIYHVRSFELLKACIEDILSTIKPGEDDRKKRLCAIQELADSIYSVGALRGAAVKPFGSFISNLYAKSGDLDVSVDLWSSSRIPISKQKKQNDLRELKRALQIRGVARYMEFIPNARVPIIQYMSNQFDISCDISINYYPGRMKSRIFYWINTIDERFGDMVLLVKEWAKAQNINDPKNGTLNSYSLCLLVIFYFQRCEPAILPPLKEIYDGDVAKEMVFYDEKYVDEVCAANIARFLRQNMGQRNQTSLSCLFTSFFHEDNPRWMAKSYSLFVEDPFERPDNAARTVDAEEMERIGRAFNHMSSRFVGGALNDRDELVSLLCTPAVGSSLGGVRANRCTNTPPSQLYSPAPANLYDNQHRQQARGSTGSRSGSQSQGYATGRQMARPDLYHKQSQAYNAEGMTAGQFQNVHRPEAYTAGLQTAVPLQYNDYARSHASGSRTVGRYQNQQQRREYSPYQHAGTTRHEPAGGRWFHDAPARDSGYQASSSNTWPW</sequence>
<dbReference type="InterPro" id="IPR043519">
    <property type="entry name" value="NT_sf"/>
</dbReference>
<evidence type="ECO:0000313" key="3">
    <source>
        <dbReference type="EMBL" id="KAG2601898.1"/>
    </source>
</evidence>